<evidence type="ECO:0000313" key="5">
    <source>
        <dbReference type="Proteomes" id="UP001188597"/>
    </source>
</evidence>
<feature type="domain" description="Reverse transcriptase Ty1/copia-type" evidence="2">
    <location>
        <begin position="201"/>
        <end position="263"/>
    </location>
</feature>
<feature type="compositionally biased region" description="Polar residues" evidence="1">
    <location>
        <begin position="120"/>
        <end position="139"/>
    </location>
</feature>
<evidence type="ECO:0000259" key="2">
    <source>
        <dbReference type="Pfam" id="PF07727"/>
    </source>
</evidence>
<keyword evidence="5" id="KW-1185">Reference proteome</keyword>
<dbReference type="Pfam" id="PF25597">
    <property type="entry name" value="SH3_retrovirus"/>
    <property type="match status" value="1"/>
</dbReference>
<organism evidence="4 5">
    <name type="scientific">Escallonia herrerae</name>
    <dbReference type="NCBI Taxonomy" id="1293975"/>
    <lineage>
        <taxon>Eukaryota</taxon>
        <taxon>Viridiplantae</taxon>
        <taxon>Streptophyta</taxon>
        <taxon>Embryophyta</taxon>
        <taxon>Tracheophyta</taxon>
        <taxon>Spermatophyta</taxon>
        <taxon>Magnoliopsida</taxon>
        <taxon>eudicotyledons</taxon>
        <taxon>Gunneridae</taxon>
        <taxon>Pentapetalae</taxon>
        <taxon>asterids</taxon>
        <taxon>campanulids</taxon>
        <taxon>Escalloniales</taxon>
        <taxon>Escalloniaceae</taxon>
        <taxon>Escallonia</taxon>
    </lineage>
</organism>
<dbReference type="Proteomes" id="UP001188597">
    <property type="component" value="Unassembled WGS sequence"/>
</dbReference>
<feature type="domain" description="Retroviral polymerase SH3-like" evidence="3">
    <location>
        <begin position="40"/>
        <end position="95"/>
    </location>
</feature>
<dbReference type="InterPro" id="IPR057670">
    <property type="entry name" value="SH3_retrovirus"/>
</dbReference>
<accession>A0AA88WE91</accession>
<comment type="caution">
    <text evidence="4">The sequence shown here is derived from an EMBL/GenBank/DDBJ whole genome shotgun (WGS) entry which is preliminary data.</text>
</comment>
<dbReference type="AlphaFoldDB" id="A0AA88WE91"/>
<reference evidence="4" key="1">
    <citation type="submission" date="2022-12" db="EMBL/GenBank/DDBJ databases">
        <title>Draft genome assemblies for two species of Escallonia (Escalloniales).</title>
        <authorList>
            <person name="Chanderbali A."/>
            <person name="Dervinis C."/>
            <person name="Anghel I."/>
            <person name="Soltis D."/>
            <person name="Soltis P."/>
            <person name="Zapata F."/>
        </authorList>
    </citation>
    <scope>NUCLEOTIDE SEQUENCE</scope>
    <source>
        <strain evidence="4">UCBG64.0493</strain>
        <tissue evidence="4">Leaf</tissue>
    </source>
</reference>
<sequence length="266" mass="30980">MVHSLLKTERMLKEFYVEAVDCAVYLLIVVPLEVLKVRHHEKRSKLDDKSEKYVFIGNDSRSKVYKHYNPSNGKIIISRDVTFDKESAWEWNSPQENYNTFLFLNREEQEDEDMEKVISPSSSPQIFTHEQDSPISSKSPPGHTRSLHDICEETEEINQRISDLTLFCLVGESEPLTFEEAAKEKKGKNAMGEEIQSIEKNNTWELTIFPKDQKSIGVKWVYKGKKNARGEVERYKARLVAKGYNQRHGIEYDEIFAFIARLKLLD</sequence>
<evidence type="ECO:0000259" key="3">
    <source>
        <dbReference type="Pfam" id="PF25597"/>
    </source>
</evidence>
<dbReference type="InterPro" id="IPR013103">
    <property type="entry name" value="RVT_2"/>
</dbReference>
<evidence type="ECO:0000256" key="1">
    <source>
        <dbReference type="SAM" id="MobiDB-lite"/>
    </source>
</evidence>
<evidence type="ECO:0008006" key="6">
    <source>
        <dbReference type="Google" id="ProtNLM"/>
    </source>
</evidence>
<dbReference type="Pfam" id="PF07727">
    <property type="entry name" value="RVT_2"/>
    <property type="match status" value="1"/>
</dbReference>
<protein>
    <recommendedName>
        <fullName evidence="6">Reverse transcriptase Ty1/copia-type domain-containing protein</fullName>
    </recommendedName>
</protein>
<gene>
    <name evidence="4" type="ORF">RJ639_044140</name>
</gene>
<proteinExistence type="predicted"/>
<feature type="region of interest" description="Disordered" evidence="1">
    <location>
        <begin position="120"/>
        <end position="146"/>
    </location>
</feature>
<dbReference type="EMBL" id="JAVXUP010000622">
    <property type="protein sequence ID" value="KAK3024038.1"/>
    <property type="molecule type" value="Genomic_DNA"/>
</dbReference>
<evidence type="ECO:0000313" key="4">
    <source>
        <dbReference type="EMBL" id="KAK3024038.1"/>
    </source>
</evidence>
<name>A0AA88WE91_9ASTE</name>